<reference evidence="2 3" key="1">
    <citation type="journal article" date="2007" name="Science">
        <title>The Chlamydomonas genome reveals the evolution of key animal and plant functions.</title>
        <authorList>
            <person name="Merchant S.S."/>
            <person name="Prochnik S.E."/>
            <person name="Vallon O."/>
            <person name="Harris E.H."/>
            <person name="Karpowicz S.J."/>
            <person name="Witman G.B."/>
            <person name="Terry A."/>
            <person name="Salamov A."/>
            <person name="Fritz-Laylin L.K."/>
            <person name="Marechal-Drouard L."/>
            <person name="Marshall W.F."/>
            <person name="Qu L.H."/>
            <person name="Nelson D.R."/>
            <person name="Sanderfoot A.A."/>
            <person name="Spalding M.H."/>
            <person name="Kapitonov V.V."/>
            <person name="Ren Q."/>
            <person name="Ferris P."/>
            <person name="Lindquist E."/>
            <person name="Shapiro H."/>
            <person name="Lucas S.M."/>
            <person name="Grimwood J."/>
            <person name="Schmutz J."/>
            <person name="Cardol P."/>
            <person name="Cerutti H."/>
            <person name="Chanfreau G."/>
            <person name="Chen C.L."/>
            <person name="Cognat V."/>
            <person name="Croft M.T."/>
            <person name="Dent R."/>
            <person name="Dutcher S."/>
            <person name="Fernandez E."/>
            <person name="Fukuzawa H."/>
            <person name="Gonzalez-Ballester D."/>
            <person name="Gonzalez-Halphen D."/>
            <person name="Hallmann A."/>
            <person name="Hanikenne M."/>
            <person name="Hippler M."/>
            <person name="Inwood W."/>
            <person name="Jabbari K."/>
            <person name="Kalanon M."/>
            <person name="Kuras R."/>
            <person name="Lefebvre P.A."/>
            <person name="Lemaire S.D."/>
            <person name="Lobanov A.V."/>
            <person name="Lohr M."/>
            <person name="Manuell A."/>
            <person name="Meier I."/>
            <person name="Mets L."/>
            <person name="Mittag M."/>
            <person name="Mittelmeier T."/>
            <person name="Moroney J.V."/>
            <person name="Moseley J."/>
            <person name="Napoli C."/>
            <person name="Nedelcu A.M."/>
            <person name="Niyogi K."/>
            <person name="Novoselov S.V."/>
            <person name="Paulsen I.T."/>
            <person name="Pazour G."/>
            <person name="Purton S."/>
            <person name="Ral J.P."/>
            <person name="Riano-Pachon D.M."/>
            <person name="Riekhof W."/>
            <person name="Rymarquis L."/>
            <person name="Schroda M."/>
            <person name="Stern D."/>
            <person name="Umen J."/>
            <person name="Willows R."/>
            <person name="Wilson N."/>
            <person name="Zimmer S.L."/>
            <person name="Allmer J."/>
            <person name="Balk J."/>
            <person name="Bisova K."/>
            <person name="Chen C.J."/>
            <person name="Elias M."/>
            <person name="Gendler K."/>
            <person name="Hauser C."/>
            <person name="Lamb M.R."/>
            <person name="Ledford H."/>
            <person name="Long J.C."/>
            <person name="Minagawa J."/>
            <person name="Page M.D."/>
            <person name="Pan J."/>
            <person name="Pootakham W."/>
            <person name="Roje S."/>
            <person name="Rose A."/>
            <person name="Stahlberg E."/>
            <person name="Terauchi A.M."/>
            <person name="Yang P."/>
            <person name="Ball S."/>
            <person name="Bowler C."/>
            <person name="Dieckmann C.L."/>
            <person name="Gladyshev V.N."/>
            <person name="Green P."/>
            <person name="Jorgensen R."/>
            <person name="Mayfield S."/>
            <person name="Mueller-Roeber B."/>
            <person name="Rajamani S."/>
            <person name="Sayre R.T."/>
            <person name="Brokstein P."/>
            <person name="Dubchak I."/>
            <person name="Goodstein D."/>
            <person name="Hornick L."/>
            <person name="Huang Y.W."/>
            <person name="Jhaveri J."/>
            <person name="Luo Y."/>
            <person name="Martinez D."/>
            <person name="Ngau W.C."/>
            <person name="Otillar B."/>
            <person name="Poliakov A."/>
            <person name="Porter A."/>
            <person name="Szajkowski L."/>
            <person name="Werner G."/>
            <person name="Zhou K."/>
            <person name="Grigoriev I.V."/>
            <person name="Rokhsar D.S."/>
            <person name="Grossman A.R."/>
        </authorList>
    </citation>
    <scope>NUCLEOTIDE SEQUENCE [LARGE SCALE GENOMIC DNA]</scope>
    <source>
        <strain evidence="3">CC-503</strain>
    </source>
</reference>
<sequence>MRRHKYSEQLFNLARILPEAAAGGGALLLQPVRTFFATGPSTSANAPSSSVPSSSSQLCSAQNARRSYEQQAGQQ</sequence>
<keyword evidence="3" id="KW-1185">Reference proteome</keyword>
<name>A0A2K3DTC9_CHLRE</name>
<feature type="compositionally biased region" description="Low complexity" evidence="1">
    <location>
        <begin position="40"/>
        <end position="61"/>
    </location>
</feature>
<accession>A0A2K3DTC9</accession>
<organism evidence="2 3">
    <name type="scientific">Chlamydomonas reinhardtii</name>
    <name type="common">Chlamydomonas smithii</name>
    <dbReference type="NCBI Taxonomy" id="3055"/>
    <lineage>
        <taxon>Eukaryota</taxon>
        <taxon>Viridiplantae</taxon>
        <taxon>Chlorophyta</taxon>
        <taxon>core chlorophytes</taxon>
        <taxon>Chlorophyceae</taxon>
        <taxon>CS clade</taxon>
        <taxon>Chlamydomonadales</taxon>
        <taxon>Chlamydomonadaceae</taxon>
        <taxon>Chlamydomonas</taxon>
    </lineage>
</organism>
<dbReference type="Proteomes" id="UP000006906">
    <property type="component" value="Chromosome 4"/>
</dbReference>
<gene>
    <name evidence="2" type="ORF">CHLRE_04g217240v5</name>
</gene>
<evidence type="ECO:0000313" key="3">
    <source>
        <dbReference type="Proteomes" id="UP000006906"/>
    </source>
</evidence>
<dbReference type="KEGG" id="cre:CHLRE_04g217240v5"/>
<dbReference type="GeneID" id="66053157"/>
<dbReference type="InParanoid" id="A0A2K3DTC9"/>
<feature type="compositionally biased region" description="Polar residues" evidence="1">
    <location>
        <begin position="62"/>
        <end position="75"/>
    </location>
</feature>
<feature type="region of interest" description="Disordered" evidence="1">
    <location>
        <begin position="39"/>
        <end position="75"/>
    </location>
</feature>
<dbReference type="EMBL" id="CM008965">
    <property type="protein sequence ID" value="PNW83784.1"/>
    <property type="molecule type" value="Genomic_DNA"/>
</dbReference>
<dbReference type="AlphaFoldDB" id="A0A2K3DTC9"/>
<dbReference type="RefSeq" id="XP_042924984.1">
    <property type="nucleotide sequence ID" value="XM_043061726.1"/>
</dbReference>
<protein>
    <submittedName>
        <fullName evidence="2">Uncharacterized protein</fullName>
    </submittedName>
</protein>
<dbReference type="Gramene" id="PNW83784">
    <property type="protein sequence ID" value="PNW83784"/>
    <property type="gene ID" value="CHLRE_04g217240v5"/>
</dbReference>
<evidence type="ECO:0000313" key="2">
    <source>
        <dbReference type="EMBL" id="PNW83784.1"/>
    </source>
</evidence>
<proteinExistence type="predicted"/>
<evidence type="ECO:0000256" key="1">
    <source>
        <dbReference type="SAM" id="MobiDB-lite"/>
    </source>
</evidence>